<sequence length="78" mass="9239">MMEQQTLLQELNSLIEYYSKRTDCPPSRIRIGYRAYAKLMQCPPFADEVINSALDPNKRKYKKIKIKITKDDDQLEIE</sequence>
<dbReference type="EMBL" id="JEXD01000042">
    <property type="protein sequence ID" value="EXC05219.1"/>
    <property type="molecule type" value="Genomic_DNA"/>
</dbReference>
<dbReference type="PATRIC" id="fig|1310607.3.peg.3297"/>
<evidence type="ECO:0000313" key="1">
    <source>
        <dbReference type="EMBL" id="EXC05219.1"/>
    </source>
</evidence>
<gene>
    <name evidence="1" type="ORF">J506_3409</name>
</gene>
<comment type="caution">
    <text evidence="1">The sequence shown here is derived from an EMBL/GenBank/DDBJ whole genome shotgun (WGS) entry which is preliminary data.</text>
</comment>
<reference evidence="1 2" key="1">
    <citation type="submission" date="2014-02" db="EMBL/GenBank/DDBJ databases">
        <title>Comparative genomics and transcriptomics to identify genetic mechanisms underlying the emergence of carbapenem resistant Acinetobacter baumannii (CRAb).</title>
        <authorList>
            <person name="Harris A.D."/>
            <person name="Johnson K.J."/>
            <person name="George J."/>
            <person name="Shefchek K."/>
            <person name="Daugherty S.C."/>
            <person name="Parankush S."/>
            <person name="Sadzewicz L."/>
            <person name="Tallon L."/>
            <person name="Sengamalay N."/>
            <person name="Hazen T.H."/>
            <person name="Rasko D.A."/>
        </authorList>
    </citation>
    <scope>NUCLEOTIDE SEQUENCE [LARGE SCALE GENOMIC DNA]</scope>
    <source>
        <strain evidence="1 2">625974</strain>
    </source>
</reference>
<dbReference type="Proteomes" id="UP000021108">
    <property type="component" value="Unassembled WGS sequence"/>
</dbReference>
<name>A0A009PT18_ACIBA</name>
<organism evidence="1 2">
    <name type="scientific">Acinetobacter baumannii 625974</name>
    <dbReference type="NCBI Taxonomy" id="1310607"/>
    <lineage>
        <taxon>Bacteria</taxon>
        <taxon>Pseudomonadati</taxon>
        <taxon>Pseudomonadota</taxon>
        <taxon>Gammaproteobacteria</taxon>
        <taxon>Moraxellales</taxon>
        <taxon>Moraxellaceae</taxon>
        <taxon>Acinetobacter</taxon>
        <taxon>Acinetobacter calcoaceticus/baumannii complex</taxon>
    </lineage>
</organism>
<dbReference type="AlphaFoldDB" id="A0A009PT18"/>
<accession>A0A009PT18</accession>
<proteinExistence type="predicted"/>
<protein>
    <submittedName>
        <fullName evidence="1">Uncharacterized protein</fullName>
    </submittedName>
</protein>
<evidence type="ECO:0000313" key="2">
    <source>
        <dbReference type="Proteomes" id="UP000021108"/>
    </source>
</evidence>